<dbReference type="AlphaFoldDB" id="A0A127VEE7"/>
<dbReference type="EMBL" id="CP014504">
    <property type="protein sequence ID" value="AMP99726.1"/>
    <property type="molecule type" value="Genomic_DNA"/>
</dbReference>
<evidence type="ECO:0000313" key="2">
    <source>
        <dbReference type="Proteomes" id="UP000071561"/>
    </source>
</evidence>
<proteinExistence type="predicted"/>
<dbReference type="Proteomes" id="UP000071561">
    <property type="component" value="Chromosome"/>
</dbReference>
<reference evidence="1 2" key="1">
    <citation type="submission" date="2016-03" db="EMBL/GenBank/DDBJ databases">
        <title>Complete genome sequence of Pedobacter cryoconitis PAMC 27485.</title>
        <authorList>
            <person name="Lee J."/>
            <person name="Kim O.-S."/>
        </authorList>
    </citation>
    <scope>NUCLEOTIDE SEQUENCE [LARGE SCALE GENOMIC DNA]</scope>
    <source>
        <strain evidence="1 2">PAMC 27485</strain>
    </source>
</reference>
<accession>A0A127VEE7</accession>
<evidence type="ECO:0008006" key="3">
    <source>
        <dbReference type="Google" id="ProtNLM"/>
    </source>
</evidence>
<dbReference type="SUPFAM" id="SSF53756">
    <property type="entry name" value="UDP-Glycosyltransferase/glycogen phosphorylase"/>
    <property type="match status" value="1"/>
</dbReference>
<dbReference type="OrthoDB" id="656785at2"/>
<gene>
    <name evidence="1" type="ORF">AY601_2848</name>
</gene>
<organism evidence="1 2">
    <name type="scientific">Pedobacter cryoconitis</name>
    <dbReference type="NCBI Taxonomy" id="188932"/>
    <lineage>
        <taxon>Bacteria</taxon>
        <taxon>Pseudomonadati</taxon>
        <taxon>Bacteroidota</taxon>
        <taxon>Sphingobacteriia</taxon>
        <taxon>Sphingobacteriales</taxon>
        <taxon>Sphingobacteriaceae</taxon>
        <taxon>Pedobacter</taxon>
    </lineage>
</organism>
<dbReference type="Gene3D" id="3.40.50.2000">
    <property type="entry name" value="Glycogen Phosphorylase B"/>
    <property type="match status" value="1"/>
</dbReference>
<dbReference type="KEGG" id="pcm:AY601_2848"/>
<evidence type="ECO:0000313" key="1">
    <source>
        <dbReference type="EMBL" id="AMP99726.1"/>
    </source>
</evidence>
<sequence>MKDFTDTLSKIEANTSLFKKNSLDNILVLFDEEIKLLGDCCVIFDKFRHLKTFFNAQYVDLNFTQWKNRRFVESLLFNNSYVNKIAYDNWEDINFEKYQMIIFVSYEEEKLIHFLHDKYRDQIKYGSWEIAITSVSTIILKPLENESYVFPVNRALNDFVNLRRRTELYLTEREERWANEWLRAKGVEKAEELIIMVDSSAVKSKLLKVETYFEILKGILKRGKTKVLIFDERNTGKEDFYRDWLGKQALEKIIFSKSLTLRQDLSLLGAAQVKMIFGPCSGLMHCASSIYNNYVIRGKKHQNDLRIIVYTGWYGNVSYNLNLWWGESPLVDCLVLKEYGDDRKIFTLIELPVEERDIVNRLPCSAYTKDILLDYLNNKLNFYTS</sequence>
<keyword evidence="2" id="KW-1185">Reference proteome</keyword>
<protein>
    <recommendedName>
        <fullName evidence="3">ADP-heptose:LPS heptosyltransferase</fullName>
    </recommendedName>
</protein>
<name>A0A127VEE7_9SPHI</name>
<dbReference type="RefSeq" id="WP_068402144.1">
    <property type="nucleotide sequence ID" value="NZ_CP014504.1"/>
</dbReference>
<dbReference type="PATRIC" id="fig|188932.3.peg.2969"/>